<dbReference type="InterPro" id="IPR026893">
    <property type="entry name" value="Tyr/Ser_Pase_IphP-type"/>
</dbReference>
<gene>
    <name evidence="1" type="ORF">FH608_035995</name>
</gene>
<dbReference type="Pfam" id="PF13350">
    <property type="entry name" value="Y_phosphatase3"/>
    <property type="match status" value="1"/>
</dbReference>
<accession>A0A5C4VWC2</accession>
<dbReference type="Gene3D" id="3.90.190.10">
    <property type="entry name" value="Protein tyrosine phosphatase superfamily"/>
    <property type="match status" value="1"/>
</dbReference>
<dbReference type="InterPro" id="IPR016130">
    <property type="entry name" value="Tyr_Pase_AS"/>
</dbReference>
<dbReference type="EMBL" id="VDLX02000016">
    <property type="protein sequence ID" value="KAB8190363.1"/>
    <property type="molecule type" value="Genomic_DNA"/>
</dbReference>
<dbReference type="OrthoDB" id="1188001at2"/>
<dbReference type="PROSITE" id="PS00383">
    <property type="entry name" value="TYR_PHOSPHATASE_1"/>
    <property type="match status" value="1"/>
</dbReference>
<proteinExistence type="predicted"/>
<dbReference type="InterPro" id="IPR029021">
    <property type="entry name" value="Prot-tyrosine_phosphatase-like"/>
</dbReference>
<sequence>MDDRGSDSEPVLGAARGNWRPAGERGLDWEGCFNVRDLGGIPVAGGGLIRAGAVVRADNPERLTAAGWAAAVEHGIRTVVDLRNDNEHQRDLCERPASVTTVRVPLDDAADTAFWAYLWENELDGSPLYYRVFLERKAQRCAAALTAIARAEPGGVLVHCGLGRDRTGLIVMVLLALAGVAPDDIAADYEVSVDRLPPLFAALGMEDQADEIGGILARKNTTLRAALLGALDGLDVENRLRAAGFGGDDISALRERLVLLDG</sequence>
<name>A0A5C4VWC2_9ACTN</name>
<dbReference type="SUPFAM" id="SSF52799">
    <property type="entry name" value="(Phosphotyrosine protein) phosphatases II"/>
    <property type="match status" value="1"/>
</dbReference>
<evidence type="ECO:0000313" key="1">
    <source>
        <dbReference type="EMBL" id="KAB8190363.1"/>
    </source>
</evidence>
<dbReference type="GO" id="GO:0004721">
    <property type="term" value="F:phosphoprotein phosphatase activity"/>
    <property type="evidence" value="ECO:0007669"/>
    <property type="project" value="InterPro"/>
</dbReference>
<dbReference type="RefSeq" id="WP_139634841.1">
    <property type="nucleotide sequence ID" value="NZ_VDLX02000016.1"/>
</dbReference>
<dbReference type="Proteomes" id="UP000312512">
    <property type="component" value="Unassembled WGS sequence"/>
</dbReference>
<organism evidence="1 2">
    <name type="scientific">Nonomuraea phyllanthi</name>
    <dbReference type="NCBI Taxonomy" id="2219224"/>
    <lineage>
        <taxon>Bacteria</taxon>
        <taxon>Bacillati</taxon>
        <taxon>Actinomycetota</taxon>
        <taxon>Actinomycetes</taxon>
        <taxon>Streptosporangiales</taxon>
        <taxon>Streptosporangiaceae</taxon>
        <taxon>Nonomuraea</taxon>
    </lineage>
</organism>
<comment type="caution">
    <text evidence="1">The sequence shown here is derived from an EMBL/GenBank/DDBJ whole genome shotgun (WGS) entry which is preliminary data.</text>
</comment>
<dbReference type="AlphaFoldDB" id="A0A5C4VWC2"/>
<reference evidence="1 2" key="1">
    <citation type="submission" date="2019-10" db="EMBL/GenBank/DDBJ databases">
        <title>Nonomuraea sp. nov., isolated from Phyllanthus amarus.</title>
        <authorList>
            <person name="Klykleung N."/>
            <person name="Tanasupawat S."/>
        </authorList>
    </citation>
    <scope>NUCLEOTIDE SEQUENCE [LARGE SCALE GENOMIC DNA]</scope>
    <source>
        <strain evidence="1 2">PA1-10</strain>
    </source>
</reference>
<evidence type="ECO:0000313" key="2">
    <source>
        <dbReference type="Proteomes" id="UP000312512"/>
    </source>
</evidence>
<protein>
    <submittedName>
        <fullName evidence="1">Protein-tyrosine-phosphatase</fullName>
    </submittedName>
</protein>
<keyword evidence="2" id="KW-1185">Reference proteome</keyword>